<evidence type="ECO:0000313" key="2">
    <source>
        <dbReference type="Proteomes" id="UP000249818"/>
    </source>
</evidence>
<dbReference type="AlphaFoldDB" id="A0A2X3MKC4"/>
<proteinExistence type="predicted"/>
<dbReference type="RefSeq" id="WP_122030791.1">
    <property type="nucleotide sequence ID" value="NZ_LS483254.1"/>
</dbReference>
<keyword evidence="2" id="KW-1185">Reference proteome</keyword>
<accession>A0A2X3MKC4</accession>
<dbReference type="KEGG" id="bana:BARAN1_0571"/>
<evidence type="ECO:0000313" key="1">
    <source>
        <dbReference type="EMBL" id="SQD92595.1"/>
    </source>
</evidence>
<reference evidence="2" key="1">
    <citation type="submission" date="2018-05" db="EMBL/GenBank/DDBJ databases">
        <authorList>
            <person name="Hao L."/>
        </authorList>
    </citation>
    <scope>NUCLEOTIDE SEQUENCE [LARGE SCALE GENOMIC DNA]</scope>
</reference>
<dbReference type="Proteomes" id="UP000249818">
    <property type="component" value="Chromosome BARAN1"/>
</dbReference>
<dbReference type="EMBL" id="LS483254">
    <property type="protein sequence ID" value="SQD92595.1"/>
    <property type="molecule type" value="Genomic_DNA"/>
</dbReference>
<protein>
    <submittedName>
        <fullName evidence="1">Uncharacterized protein</fullName>
    </submittedName>
</protein>
<organism evidence="1 2">
    <name type="scientific">Candidatus Bipolaricaulis anaerobius</name>
    <dbReference type="NCBI Taxonomy" id="2026885"/>
    <lineage>
        <taxon>Bacteria</taxon>
        <taxon>Candidatus Bipolaricaulota</taxon>
        <taxon>Candidatus Bipolaricaulia</taxon>
        <taxon>Candidatus Bipolaricaulales</taxon>
        <taxon>Candidatus Bipolaricaulaceae</taxon>
        <taxon>Candidatus Bipolaricaulis</taxon>
    </lineage>
</organism>
<sequence>MRAILAGLVVAAVGVAGGATTLAVGSAAQWVFVDVPSLNTFIRLANQTIAFVNERAGSEPVPPIPALGPGVGLRLSEAVGGVLRVGLQMAVANVGTRTQGTWTAEETSHPVDISLDVGFVAFAAELDLVLVPEILIVSASAGWGSARIGYRCVFPPTLPTDWSLPFLPEAEDTTYTGAGPVGTVAVQVSLPLGPGASAGFEVGFRLTAPSVPRAGMGVLDLNADGLGDPVGFSGPWLGLTVRLEFNL</sequence>
<gene>
    <name evidence="1" type="ORF">BARAN1_0571</name>
</gene>
<name>A0A2X3MKC4_9BACT</name>